<evidence type="ECO:0000256" key="4">
    <source>
        <dbReference type="PIRSR" id="PIRSR000097-1"/>
    </source>
</evidence>
<feature type="binding site" evidence="5">
    <location>
        <position position="107"/>
    </location>
    <ligand>
        <name>substrate</name>
    </ligand>
</feature>
<evidence type="ECO:0000256" key="6">
    <source>
        <dbReference type="PIRSR" id="PIRSR000097-3"/>
    </source>
</evidence>
<evidence type="ECO:0000256" key="5">
    <source>
        <dbReference type="PIRSR" id="PIRSR000097-2"/>
    </source>
</evidence>
<comment type="similarity">
    <text evidence="1">Belongs to the aldo/keto reductase family.</text>
</comment>
<protein>
    <submittedName>
        <fullName evidence="8">Aldo/keto reductase</fullName>
    </submittedName>
</protein>
<dbReference type="CDD" id="cd19133">
    <property type="entry name" value="AKR_AKR5F1"/>
    <property type="match status" value="1"/>
</dbReference>
<accession>A0A6I2L6L9</accession>
<dbReference type="PANTHER" id="PTHR43827:SF3">
    <property type="entry name" value="NADP-DEPENDENT OXIDOREDUCTASE DOMAIN-CONTAINING PROTEIN"/>
    <property type="match status" value="1"/>
</dbReference>
<dbReference type="InterPro" id="IPR020471">
    <property type="entry name" value="AKR"/>
</dbReference>
<dbReference type="PANTHER" id="PTHR43827">
    <property type="entry name" value="2,5-DIKETO-D-GLUCONIC ACID REDUCTASE"/>
    <property type="match status" value="1"/>
</dbReference>
<dbReference type="Gene3D" id="3.20.20.100">
    <property type="entry name" value="NADP-dependent oxidoreductase domain"/>
    <property type="match status" value="1"/>
</dbReference>
<reference evidence="8 9" key="1">
    <citation type="submission" date="2019-11" db="EMBL/GenBank/DDBJ databases">
        <title>Novel species isolated from a subtropical stream in China.</title>
        <authorList>
            <person name="Lu H."/>
        </authorList>
    </citation>
    <scope>NUCLEOTIDE SEQUENCE [LARGE SCALE GENOMIC DNA]</scope>
    <source>
        <strain evidence="8 9">FT80W</strain>
    </source>
</reference>
<dbReference type="EMBL" id="WKJK01000011">
    <property type="protein sequence ID" value="MRW92524.1"/>
    <property type="molecule type" value="Genomic_DNA"/>
</dbReference>
<organism evidence="8 9">
    <name type="scientific">Duganella guangzhouensis</name>
    <dbReference type="NCBI Taxonomy" id="2666084"/>
    <lineage>
        <taxon>Bacteria</taxon>
        <taxon>Pseudomonadati</taxon>
        <taxon>Pseudomonadota</taxon>
        <taxon>Betaproteobacteria</taxon>
        <taxon>Burkholderiales</taxon>
        <taxon>Oxalobacteraceae</taxon>
        <taxon>Telluria group</taxon>
        <taxon>Duganella</taxon>
    </lineage>
</organism>
<evidence type="ECO:0000256" key="1">
    <source>
        <dbReference type="ARBA" id="ARBA00007905"/>
    </source>
</evidence>
<dbReference type="InterPro" id="IPR036812">
    <property type="entry name" value="NAD(P)_OxRdtase_dom_sf"/>
</dbReference>
<comment type="caution">
    <text evidence="8">The sequence shown here is derived from an EMBL/GenBank/DDBJ whole genome shotgun (WGS) entry which is preliminary data.</text>
</comment>
<dbReference type="AlphaFoldDB" id="A0A6I2L6L9"/>
<dbReference type="GO" id="GO:0016616">
    <property type="term" value="F:oxidoreductase activity, acting on the CH-OH group of donors, NAD or NADP as acceptor"/>
    <property type="evidence" value="ECO:0007669"/>
    <property type="project" value="UniProtKB-ARBA"/>
</dbReference>
<dbReference type="SUPFAM" id="SSF51430">
    <property type="entry name" value="NAD(P)-linked oxidoreductase"/>
    <property type="match status" value="1"/>
</dbReference>
<dbReference type="RefSeq" id="WP_154379984.1">
    <property type="nucleotide sequence ID" value="NZ_WKJK01000011.1"/>
</dbReference>
<evidence type="ECO:0000313" key="8">
    <source>
        <dbReference type="EMBL" id="MRW92524.1"/>
    </source>
</evidence>
<evidence type="ECO:0000259" key="7">
    <source>
        <dbReference type="Pfam" id="PF00248"/>
    </source>
</evidence>
<keyword evidence="3" id="KW-0560">Oxidoreductase</keyword>
<keyword evidence="2" id="KW-0521">NADP</keyword>
<keyword evidence="9" id="KW-1185">Reference proteome</keyword>
<feature type="active site" description="Proton donor" evidence="4">
    <location>
        <position position="49"/>
    </location>
</feature>
<dbReference type="PIRSF" id="PIRSF000097">
    <property type="entry name" value="AKR"/>
    <property type="match status" value="1"/>
</dbReference>
<evidence type="ECO:0000313" key="9">
    <source>
        <dbReference type="Proteomes" id="UP000433309"/>
    </source>
</evidence>
<sequence length="283" mass="31937">MEYVTLNNGLQMPVLGYGVFQIADPAECERSVIDAIESGYTLLDTATSYMNEKAVGQAVKHSGVDRSSLFITSKLWVQDTGYEKTAEAIDQSLRRLQLDYLDLYLIHQPFGDVHGSWRAMQDAYRSGKLRAIGVSNFHTDRLMDLIAFNEVPPAINQIEVHPFHQQEDSVAFMREHGVQAEAWAPFAEGRNNLFQNEVLAGIAARYNKSIGQVVLRWLVQRKVVALAKTVRRERMVENLNVLDFSLDAADMAAISTLETGVSSFFSHRDPAIVKWMSERRLDI</sequence>
<feature type="site" description="Lowers pKa of active site Tyr" evidence="6">
    <location>
        <position position="74"/>
    </location>
</feature>
<name>A0A6I2L6L9_9BURK</name>
<dbReference type="Pfam" id="PF00248">
    <property type="entry name" value="Aldo_ket_red"/>
    <property type="match status" value="1"/>
</dbReference>
<feature type="domain" description="NADP-dependent oxidoreductase" evidence="7">
    <location>
        <begin position="17"/>
        <end position="256"/>
    </location>
</feature>
<proteinExistence type="inferred from homology"/>
<dbReference type="PRINTS" id="PR00069">
    <property type="entry name" value="ALDKETRDTASE"/>
</dbReference>
<dbReference type="Proteomes" id="UP000433309">
    <property type="component" value="Unassembled WGS sequence"/>
</dbReference>
<evidence type="ECO:0000256" key="3">
    <source>
        <dbReference type="ARBA" id="ARBA00023002"/>
    </source>
</evidence>
<gene>
    <name evidence="8" type="ORF">GJ699_21220</name>
</gene>
<dbReference type="FunFam" id="3.20.20.100:FF:000015">
    <property type="entry name" value="Oxidoreductase, aldo/keto reductase family"/>
    <property type="match status" value="1"/>
</dbReference>
<evidence type="ECO:0000256" key="2">
    <source>
        <dbReference type="ARBA" id="ARBA00022857"/>
    </source>
</evidence>
<dbReference type="InterPro" id="IPR023210">
    <property type="entry name" value="NADP_OxRdtase_dom"/>
</dbReference>